<accession>A0A176SZV3</accession>
<evidence type="ECO:0000313" key="1">
    <source>
        <dbReference type="EMBL" id="OAD40921.1"/>
    </source>
</evidence>
<sequence length="120" mass="13930">EQLEKSVSKIYENIISKNNGKYPSEIKLFGNNEISDRLKELTGANYKEIVEKFNVETPIVSENSIYKLTGCLKHNCPAYMITILYDSIMDNLNVIVDRNGKIMEFKEKEKIHLTETLKRK</sequence>
<name>A0A176SZV3_9FLAO</name>
<protein>
    <submittedName>
        <fullName evidence="1">Uncharacterized protein</fullName>
    </submittedName>
</protein>
<dbReference type="AlphaFoldDB" id="A0A176SZV3"/>
<dbReference type="RefSeq" id="WP_068452280.1">
    <property type="nucleotide sequence ID" value="NZ_LVWE01000084.1"/>
</dbReference>
<evidence type="ECO:0000313" key="2">
    <source>
        <dbReference type="Proteomes" id="UP000076923"/>
    </source>
</evidence>
<feature type="non-terminal residue" evidence="1">
    <location>
        <position position="1"/>
    </location>
</feature>
<comment type="caution">
    <text evidence="1">The sequence shown here is derived from an EMBL/GenBank/DDBJ whole genome shotgun (WGS) entry which is preliminary data.</text>
</comment>
<reference evidence="1 2" key="1">
    <citation type="submission" date="2016-02" db="EMBL/GenBank/DDBJ databases">
        <title>Draft genome sequence of Polaribacter atrinae KACC17473.</title>
        <authorList>
            <person name="Shin S.-K."/>
            <person name="Yi H."/>
        </authorList>
    </citation>
    <scope>NUCLEOTIDE SEQUENCE [LARGE SCALE GENOMIC DNA]</scope>
    <source>
        <strain evidence="1 2">KACC 17473</strain>
    </source>
</reference>
<dbReference type="Proteomes" id="UP000076923">
    <property type="component" value="Unassembled WGS sequence"/>
</dbReference>
<proteinExistence type="predicted"/>
<organism evidence="1 2">
    <name type="scientific">Polaribacter atrinae</name>
    <dbReference type="NCBI Taxonomy" id="1333662"/>
    <lineage>
        <taxon>Bacteria</taxon>
        <taxon>Pseudomonadati</taxon>
        <taxon>Bacteroidota</taxon>
        <taxon>Flavobacteriia</taxon>
        <taxon>Flavobacteriales</taxon>
        <taxon>Flavobacteriaceae</taxon>
    </lineage>
</organism>
<gene>
    <name evidence="1" type="ORF">LPB303_15570</name>
</gene>
<keyword evidence="2" id="KW-1185">Reference proteome</keyword>
<dbReference type="EMBL" id="LVWE01000084">
    <property type="protein sequence ID" value="OAD40921.1"/>
    <property type="molecule type" value="Genomic_DNA"/>
</dbReference>